<keyword evidence="1" id="KW-0802">TPR repeat</keyword>
<keyword evidence="4" id="KW-1185">Reference proteome</keyword>
<evidence type="ECO:0000256" key="2">
    <source>
        <dbReference type="SAM" id="MobiDB-lite"/>
    </source>
</evidence>
<feature type="compositionally biased region" description="Low complexity" evidence="2">
    <location>
        <begin position="267"/>
        <end position="278"/>
    </location>
</feature>
<evidence type="ECO:0008006" key="5">
    <source>
        <dbReference type="Google" id="ProtNLM"/>
    </source>
</evidence>
<evidence type="ECO:0000313" key="4">
    <source>
        <dbReference type="Proteomes" id="UP000617734"/>
    </source>
</evidence>
<feature type="compositionally biased region" description="Low complexity" evidence="2">
    <location>
        <begin position="230"/>
        <end position="240"/>
    </location>
</feature>
<dbReference type="InterPro" id="IPR011990">
    <property type="entry name" value="TPR-like_helical_dom_sf"/>
</dbReference>
<dbReference type="Gene3D" id="1.25.40.10">
    <property type="entry name" value="Tetratricopeptide repeat domain"/>
    <property type="match status" value="1"/>
</dbReference>
<dbReference type="Proteomes" id="UP000617734">
    <property type="component" value="Unassembled WGS sequence"/>
</dbReference>
<sequence length="360" mass="38209">MHHLVRAYAATEQARLSPQYSTRAQLRLFEYYARTARAAAHLNPTAGGDKKRFPDRGAAMAWFDAERANLVAAVHTAHATGHPDTTITLASLLANYLNSRRHLQDALAVATLAHDAATSLGDRHREATAWNNLGTALGELRRFDDARDTHQHALDIYQDLGDRHREAMAWNSLGTAWRGAEAYGRAVEAGGRSAEVFRESEDAYREGEALGELAATLPAAGRTPGEIRSRPIPAAAPGVAPRRRGTRRTPPHMGASRRGRAGGGVPAGPARRGLPRGAGPVGGRGGRGGPGPVSGHGEQRGGSAGDASTVDPAKGGSKEGQGLQHPRPTLCRDLAQRHRRRASVLSADGPGVPLVRPKRP</sequence>
<dbReference type="EMBL" id="BNBO01000053">
    <property type="protein sequence ID" value="GHH81526.1"/>
    <property type="molecule type" value="Genomic_DNA"/>
</dbReference>
<comment type="caution">
    <text evidence="3">The sequence shown here is derived from an EMBL/GenBank/DDBJ whole genome shotgun (WGS) entry which is preliminary data.</text>
</comment>
<feature type="compositionally biased region" description="Gly residues" evidence="2">
    <location>
        <begin position="279"/>
        <end position="304"/>
    </location>
</feature>
<dbReference type="SMART" id="SM00028">
    <property type="entry name" value="TPR"/>
    <property type="match status" value="2"/>
</dbReference>
<dbReference type="Pfam" id="PF13424">
    <property type="entry name" value="TPR_12"/>
    <property type="match status" value="1"/>
</dbReference>
<reference evidence="3" key="2">
    <citation type="submission" date="2020-09" db="EMBL/GenBank/DDBJ databases">
        <authorList>
            <person name="Sun Q."/>
            <person name="Ohkuma M."/>
        </authorList>
    </citation>
    <scope>NUCLEOTIDE SEQUENCE</scope>
    <source>
        <strain evidence="3">JCM 4646</strain>
    </source>
</reference>
<dbReference type="InterPro" id="IPR019734">
    <property type="entry name" value="TPR_rpt"/>
</dbReference>
<reference evidence="3" key="1">
    <citation type="journal article" date="2014" name="Int. J. Syst. Evol. Microbiol.">
        <title>Complete genome sequence of Corynebacterium casei LMG S-19264T (=DSM 44701T), isolated from a smear-ripened cheese.</title>
        <authorList>
            <consortium name="US DOE Joint Genome Institute (JGI-PGF)"/>
            <person name="Walter F."/>
            <person name="Albersmeier A."/>
            <person name="Kalinowski J."/>
            <person name="Ruckert C."/>
        </authorList>
    </citation>
    <scope>NUCLEOTIDE SEQUENCE</scope>
    <source>
        <strain evidence="3">JCM 4646</strain>
    </source>
</reference>
<proteinExistence type="predicted"/>
<dbReference type="SUPFAM" id="SSF48452">
    <property type="entry name" value="TPR-like"/>
    <property type="match status" value="1"/>
</dbReference>
<accession>A0A919GCJ5</accession>
<feature type="repeat" description="TPR" evidence="1">
    <location>
        <begin position="127"/>
        <end position="160"/>
    </location>
</feature>
<feature type="region of interest" description="Disordered" evidence="2">
    <location>
        <begin position="217"/>
        <end position="360"/>
    </location>
</feature>
<evidence type="ECO:0000313" key="3">
    <source>
        <dbReference type="EMBL" id="GHH81526.1"/>
    </source>
</evidence>
<dbReference type="GeneID" id="95356729"/>
<protein>
    <recommendedName>
        <fullName evidence="5">Tetratricopeptide repeat protein</fullName>
    </recommendedName>
</protein>
<dbReference type="PROSITE" id="PS50005">
    <property type="entry name" value="TPR"/>
    <property type="match status" value="1"/>
</dbReference>
<feature type="compositionally biased region" description="Basic residues" evidence="2">
    <location>
        <begin position="241"/>
        <end position="260"/>
    </location>
</feature>
<name>A0A919GCJ5_9ACTN</name>
<gene>
    <name evidence="3" type="ORF">GCM10018781_64350</name>
</gene>
<dbReference type="AlphaFoldDB" id="A0A919GCJ5"/>
<organism evidence="3 4">
    <name type="scientific">Kitasatospora indigofera</name>
    <dbReference type="NCBI Taxonomy" id="67307"/>
    <lineage>
        <taxon>Bacteria</taxon>
        <taxon>Bacillati</taxon>
        <taxon>Actinomycetota</taxon>
        <taxon>Actinomycetes</taxon>
        <taxon>Kitasatosporales</taxon>
        <taxon>Streptomycetaceae</taxon>
        <taxon>Kitasatospora</taxon>
    </lineage>
</organism>
<dbReference type="RefSeq" id="WP_190214440.1">
    <property type="nucleotide sequence ID" value="NZ_BNBO01000053.1"/>
</dbReference>
<evidence type="ECO:0000256" key="1">
    <source>
        <dbReference type="PROSITE-ProRule" id="PRU00339"/>
    </source>
</evidence>